<evidence type="ECO:0000313" key="2">
    <source>
        <dbReference type="Proteomes" id="UP000299102"/>
    </source>
</evidence>
<reference evidence="1 2" key="1">
    <citation type="journal article" date="2019" name="Commun. Biol.">
        <title>The bagworm genome reveals a unique fibroin gene that provides high tensile strength.</title>
        <authorList>
            <person name="Kono N."/>
            <person name="Nakamura H."/>
            <person name="Ohtoshi R."/>
            <person name="Tomita M."/>
            <person name="Numata K."/>
            <person name="Arakawa K."/>
        </authorList>
    </citation>
    <scope>NUCLEOTIDE SEQUENCE [LARGE SCALE GENOMIC DNA]</scope>
</reference>
<name>A0A4C1WJL9_EUMVA</name>
<keyword evidence="2" id="KW-1185">Reference proteome</keyword>
<gene>
    <name evidence="1" type="ORF">EVAR_102273_1</name>
</gene>
<comment type="caution">
    <text evidence="1">The sequence shown here is derived from an EMBL/GenBank/DDBJ whole genome shotgun (WGS) entry which is preliminary data.</text>
</comment>
<organism evidence="1 2">
    <name type="scientific">Eumeta variegata</name>
    <name type="common">Bagworm moth</name>
    <name type="synonym">Eumeta japonica</name>
    <dbReference type="NCBI Taxonomy" id="151549"/>
    <lineage>
        <taxon>Eukaryota</taxon>
        <taxon>Metazoa</taxon>
        <taxon>Ecdysozoa</taxon>
        <taxon>Arthropoda</taxon>
        <taxon>Hexapoda</taxon>
        <taxon>Insecta</taxon>
        <taxon>Pterygota</taxon>
        <taxon>Neoptera</taxon>
        <taxon>Endopterygota</taxon>
        <taxon>Lepidoptera</taxon>
        <taxon>Glossata</taxon>
        <taxon>Ditrysia</taxon>
        <taxon>Tineoidea</taxon>
        <taxon>Psychidae</taxon>
        <taxon>Oiketicinae</taxon>
        <taxon>Eumeta</taxon>
    </lineage>
</organism>
<protein>
    <submittedName>
        <fullName evidence="1">Uncharacterized protein</fullName>
    </submittedName>
</protein>
<dbReference type="EMBL" id="BGZK01000563">
    <property type="protein sequence ID" value="GBP50305.1"/>
    <property type="molecule type" value="Genomic_DNA"/>
</dbReference>
<sequence length="117" mass="13661">MYVVVFGERPIRWFSVTRSGIEIRDRIEDPTSRSIHRKDKAMHPRSHDREDAILQLAPARMRRIFRLRLVYGAEYELCLDGTSGVDTARLSIVNRRYDGARVAGPTYEKHVVMCRRS</sequence>
<accession>A0A4C1WJL9</accession>
<dbReference type="AlphaFoldDB" id="A0A4C1WJL9"/>
<dbReference type="Proteomes" id="UP000299102">
    <property type="component" value="Unassembled WGS sequence"/>
</dbReference>
<evidence type="ECO:0000313" key="1">
    <source>
        <dbReference type="EMBL" id="GBP50305.1"/>
    </source>
</evidence>
<proteinExistence type="predicted"/>